<evidence type="ECO:0000256" key="7">
    <source>
        <dbReference type="SAM" id="SignalP"/>
    </source>
</evidence>
<feature type="disulfide bond" evidence="6">
    <location>
        <begin position="889"/>
        <end position="916"/>
    </location>
</feature>
<feature type="disulfide bond" evidence="6">
    <location>
        <begin position="235"/>
        <end position="262"/>
    </location>
</feature>
<feature type="domain" description="Sushi" evidence="8">
    <location>
        <begin position="978"/>
        <end position="1036"/>
    </location>
</feature>
<feature type="chain" id="PRO_5035200390" evidence="7">
    <location>
        <begin position="21"/>
        <end position="1088"/>
    </location>
</feature>
<dbReference type="SUPFAM" id="SSF57535">
    <property type="entry name" value="Complement control module/SCR domain"/>
    <property type="match status" value="17"/>
</dbReference>
<dbReference type="PANTHER" id="PTHR19325">
    <property type="entry name" value="COMPLEMENT COMPONENT-RELATED SUSHI DOMAIN-CONTAINING"/>
    <property type="match status" value="1"/>
</dbReference>
<dbReference type="Pfam" id="PF00084">
    <property type="entry name" value="Sushi"/>
    <property type="match status" value="17"/>
</dbReference>
<evidence type="ECO:0000256" key="5">
    <source>
        <dbReference type="ARBA" id="ARBA00023180"/>
    </source>
</evidence>
<keyword evidence="3" id="KW-0677">Repeat</keyword>
<feature type="non-terminal residue" evidence="9">
    <location>
        <position position="1"/>
    </location>
</feature>
<feature type="domain" description="Sushi" evidence="8">
    <location>
        <begin position="440"/>
        <end position="498"/>
    </location>
</feature>
<keyword evidence="4 6" id="KW-1015">Disulfide bond</keyword>
<feature type="domain" description="Sushi" evidence="8">
    <location>
        <begin position="147"/>
        <end position="204"/>
    </location>
</feature>
<dbReference type="InterPro" id="IPR000436">
    <property type="entry name" value="Sushi_SCR_CCP_dom"/>
</dbReference>
<evidence type="ECO:0000259" key="8">
    <source>
        <dbReference type="PROSITE" id="PS50923"/>
    </source>
</evidence>
<dbReference type="CDD" id="cd00033">
    <property type="entry name" value="CCP"/>
    <property type="match status" value="17"/>
</dbReference>
<keyword evidence="5" id="KW-0325">Glycoprotein</keyword>
<dbReference type="FunFam" id="2.10.70.10:FF:000014">
    <property type="entry name" value="Membrane cofactor protein"/>
    <property type="match status" value="3"/>
</dbReference>
<comment type="caution">
    <text evidence="9">The sequence shown here is derived from an EMBL/GenBank/DDBJ whole genome shotgun (WGS) entry which is preliminary data.</text>
</comment>
<gene>
    <name evidence="9" type="ORF">DAT39_015208</name>
</gene>
<evidence type="ECO:0000256" key="6">
    <source>
        <dbReference type="PROSITE-ProRule" id="PRU00302"/>
    </source>
</evidence>
<reference evidence="9" key="1">
    <citation type="submission" date="2020-07" db="EMBL/GenBank/DDBJ databases">
        <title>Clarias magur genome sequencing, assembly and annotation.</title>
        <authorList>
            <person name="Kushwaha B."/>
            <person name="Kumar R."/>
            <person name="Das P."/>
            <person name="Joshi C.G."/>
            <person name="Kumar D."/>
            <person name="Nagpure N.S."/>
            <person name="Pandey M."/>
            <person name="Agarwal S."/>
            <person name="Srivastava S."/>
            <person name="Singh M."/>
            <person name="Sahoo L."/>
            <person name="Jayasankar P."/>
            <person name="Meher P.K."/>
            <person name="Koringa P.G."/>
            <person name="Iquebal M.A."/>
            <person name="Das S.P."/>
            <person name="Bit A."/>
            <person name="Patnaik S."/>
            <person name="Patel N."/>
            <person name="Shah T.M."/>
            <person name="Hinsu A."/>
            <person name="Jena J.K."/>
        </authorList>
    </citation>
    <scope>NUCLEOTIDE SEQUENCE</scope>
    <source>
        <strain evidence="9">CIFAMagur01</strain>
        <tissue evidence="9">Testis</tissue>
    </source>
</reference>
<dbReference type="InterPro" id="IPR050350">
    <property type="entry name" value="Compl-Cell_Adhes-Reg"/>
</dbReference>
<dbReference type="Gene3D" id="2.10.70.10">
    <property type="entry name" value="Complement Module, domain 1"/>
    <property type="match status" value="17"/>
</dbReference>
<feature type="domain" description="Sushi" evidence="8">
    <location>
        <begin position="205"/>
        <end position="264"/>
    </location>
</feature>
<evidence type="ECO:0000313" key="9">
    <source>
        <dbReference type="EMBL" id="KAF5895070.1"/>
    </source>
</evidence>
<dbReference type="PANTHER" id="PTHR19325:SF570">
    <property type="entry name" value="COMPLEMENT COMPONENT 4 BINDING PROTEIN, MEMBRANE"/>
    <property type="match status" value="1"/>
</dbReference>
<dbReference type="OrthoDB" id="6480633at2759"/>
<feature type="domain" description="Sushi" evidence="8">
    <location>
        <begin position="801"/>
        <end position="858"/>
    </location>
</feature>
<protein>
    <submittedName>
        <fullName evidence="9">Complement component receptor 1-like protein</fullName>
    </submittedName>
</protein>
<feature type="domain" description="Sushi" evidence="8">
    <location>
        <begin position="265"/>
        <end position="323"/>
    </location>
</feature>
<name>A0A8J4UIA7_CLAMG</name>
<evidence type="ECO:0000256" key="3">
    <source>
        <dbReference type="ARBA" id="ARBA00022737"/>
    </source>
</evidence>
<feature type="domain" description="Sushi" evidence="8">
    <location>
        <begin position="859"/>
        <end position="918"/>
    </location>
</feature>
<dbReference type="Proteomes" id="UP000727407">
    <property type="component" value="Unassembled WGS sequence"/>
</dbReference>
<feature type="domain" description="Sushi" evidence="8">
    <location>
        <begin position="382"/>
        <end position="439"/>
    </location>
</feature>
<keyword evidence="2 7" id="KW-0732">Signal</keyword>
<feature type="domain" description="Sushi" evidence="8">
    <location>
        <begin position="324"/>
        <end position="381"/>
    </location>
</feature>
<feature type="domain" description="Sushi" evidence="8">
    <location>
        <begin position="558"/>
        <end position="616"/>
    </location>
</feature>
<feature type="signal peptide" evidence="7">
    <location>
        <begin position="1"/>
        <end position="20"/>
    </location>
</feature>
<evidence type="ECO:0000256" key="1">
    <source>
        <dbReference type="ARBA" id="ARBA00022659"/>
    </source>
</evidence>
<keyword evidence="9" id="KW-0675">Receptor</keyword>
<accession>A0A8J4UIA7</accession>
<keyword evidence="10" id="KW-1185">Reference proteome</keyword>
<feature type="domain" description="Sushi" evidence="8">
    <location>
        <begin position="919"/>
        <end position="977"/>
    </location>
</feature>
<feature type="domain" description="Sushi" evidence="8">
    <location>
        <begin position="83"/>
        <end position="146"/>
    </location>
</feature>
<sequence>MMRCMGIFSALLMTAANVRAQCERPDVGENRILTDESNNQTFTNGANLEYKCATGYVPVRSSASRTITCFGTEWSNLELQCKTQCERPVVGENRILTEESNKPPFLDGSTVRFKCATGYVPAGRSASRTITCSGTQWSDLQLQCKRRPCGNPGEITNGKYLIPDGILFGATIIAECNEGYQLVGQTTRNCREFGWDGRAPECIVVKCEKPHQIDFGTFYPEEEYYAYGEAVTYSCKRDYDLIGSAIITCFSDGTFQPPPPQCRSLICDSPQISNARRIEGKSAPYKYKQFVRYKCNKGYRMEGSDFLTCTENGWDPPPPQCDVITCSTPPAVKGHFSPLKELYEYGETVTYSCNEGFRVTQPSTISCTDEGTFETAPQCLDITCESPLIEHAVITGSFPPYIYSVSIQISCVKGYQIEGSDSLTCGEHGWIQSLPRCIVITCDEPKVNNGDIIRGKALLYKYEMTIQYQCNIGYSMEGSELLTCKENGWNPSPPKCNVVTCSKPPDVRHGEFTPRNEVYEYGETVTYSCREGFRLYGVSTISCTEHGMFEKPPQCLEAICDELQIKNGMVIEGKSKSYKYRSRVQVQCNKGYKMEGSEYLTCEEMGWNLPPPQCNLMITCESPSIENMVISGSSPPYRYGASIQISCVEGYRIEGCNSLTCGEHGWNPSLPRCIAQCERPVIGENRILTHESNTPPFPEGSTVRYTCATGYVPARTSASRTITCTGTQWSDLQLQCNKRSCGNPGEIVNGKYQTPDGLLFGATITAVCNEGYHLVGQRNRNCRENGWDGRTPVCEVNDREKSCGNPDEIVNGKYQTPEGILFGATITAVCNQGYHLVGQRNRNCRENGWDGRTPVCEVVKCEAPPHISNGTFDPEDELYVYGEAVTYSCEGGRDLIGPSVITCSSNGTFQPPPPQCLFVSCDSPQISNAVRIEGKSPPYKYKEFVHYQCNKGYRMEGSDNLTCTENGWDPPPPQCTVITCPEPPAINNGQFSPLKELYEYGETVTYACNQGFRVTQPSTISCTNDGTFEAVPQCLVMCSDIGRSVVTICGSRFGFVFLRGGAKSLLTSYLKGGAKTEEVELTEEGADN</sequence>
<comment type="caution">
    <text evidence="6">Lacks conserved residue(s) required for the propagation of feature annotation.</text>
</comment>
<feature type="domain" description="Sushi" evidence="8">
    <location>
        <begin position="739"/>
        <end position="796"/>
    </location>
</feature>
<dbReference type="InterPro" id="IPR035976">
    <property type="entry name" value="Sushi/SCR/CCP_sf"/>
</dbReference>
<dbReference type="EMBL" id="QNUK01000342">
    <property type="protein sequence ID" value="KAF5895070.1"/>
    <property type="molecule type" value="Genomic_DNA"/>
</dbReference>
<feature type="domain" description="Sushi" evidence="8">
    <location>
        <begin position="618"/>
        <end position="675"/>
    </location>
</feature>
<keyword evidence="1 6" id="KW-0768">Sushi</keyword>
<evidence type="ECO:0000256" key="2">
    <source>
        <dbReference type="ARBA" id="ARBA00022729"/>
    </source>
</evidence>
<proteinExistence type="predicted"/>
<feature type="domain" description="Sushi" evidence="8">
    <location>
        <begin position="499"/>
        <end position="557"/>
    </location>
</feature>
<evidence type="ECO:0000256" key="4">
    <source>
        <dbReference type="ARBA" id="ARBA00023157"/>
    </source>
</evidence>
<dbReference type="PROSITE" id="PS50923">
    <property type="entry name" value="SUSHI"/>
    <property type="match status" value="15"/>
</dbReference>
<dbReference type="AlphaFoldDB" id="A0A8J4UIA7"/>
<organism evidence="9 10">
    <name type="scientific">Clarias magur</name>
    <name type="common">Asian catfish</name>
    <name type="synonym">Macropteronotus magur</name>
    <dbReference type="NCBI Taxonomy" id="1594786"/>
    <lineage>
        <taxon>Eukaryota</taxon>
        <taxon>Metazoa</taxon>
        <taxon>Chordata</taxon>
        <taxon>Craniata</taxon>
        <taxon>Vertebrata</taxon>
        <taxon>Euteleostomi</taxon>
        <taxon>Actinopterygii</taxon>
        <taxon>Neopterygii</taxon>
        <taxon>Teleostei</taxon>
        <taxon>Ostariophysi</taxon>
        <taxon>Siluriformes</taxon>
        <taxon>Clariidae</taxon>
        <taxon>Clarias</taxon>
    </lineage>
</organism>
<dbReference type="SMART" id="SM00032">
    <property type="entry name" value="CCP"/>
    <property type="match status" value="17"/>
</dbReference>
<evidence type="ECO:0000313" key="10">
    <source>
        <dbReference type="Proteomes" id="UP000727407"/>
    </source>
</evidence>